<keyword evidence="7 11" id="KW-0648">Protein biosynthesis</keyword>
<feature type="domain" description="Methionyl/Valyl/Leucyl/Isoleucyl-tRNA synthetase anticodon-binding" evidence="13">
    <location>
        <begin position="606"/>
        <end position="754"/>
    </location>
</feature>
<dbReference type="Proteomes" id="UP000178943">
    <property type="component" value="Unassembled WGS sequence"/>
</dbReference>
<keyword evidence="6 11" id="KW-0067">ATP-binding</keyword>
<keyword evidence="5 11" id="KW-0547">Nucleotide-binding</keyword>
<dbReference type="InterPro" id="IPR009080">
    <property type="entry name" value="tRNAsynth_Ia_anticodon-bd"/>
</dbReference>
<dbReference type="Gene3D" id="1.10.730.10">
    <property type="entry name" value="Isoleucyl-tRNA Synthetase, Domain 1"/>
    <property type="match status" value="1"/>
</dbReference>
<dbReference type="InterPro" id="IPR037118">
    <property type="entry name" value="Val-tRNA_synth_C_sf"/>
</dbReference>
<sequence length="881" mass="102090">MILEKAYEHKEIEKKWMEFWLNSTIFQVGQVVQGKRFSIVIPPPNITGGLHIGHGLQYTLHDVYTRWKRMKGCTSLWVPGMDHAGIATQYIMEKELAKENVTREQLGRDKFIERVWQWAGAAMDRIKFQLMKLGSSCDWSHQHFTLNDDLTRAVLEAFVRLYQERLIYRAEYIINWCPRCLTALSDLETIHKEYSGKLFYIRYPLKSGQGYVEVATTRPETIPGDTAVGVNPNDERYKVAIGDYVILPVLKREIPIIADEAVDPAFGTGAVKITPGHDPDDFEIGKRHKLASITIMTDSAKMNEQSGPYEGQDRFVCRKNILSDLANEGLLAKEEDYAYSIGHCFRCDTIVEPRVSKQWFVRMKPLAEPAIKAVEDGRVELVPSNWNKVYYDWLNNIRDWCISRQIWWGHQIPAYYCQDCSELTVSVTRPLKCQQCNSTSLIQDEDVLDTWFSSALWPFTVFGWPEKTVDLKQYYPTNLLITGYDILFFWVARMIMMGLKFMNDVPFKQVLFTGLIRDEKGNKMSRTKGNVVDPLEVIDNMGADALRFTLISQTADAMDVSFSRNKVQGNRAFMNKLWNVSRFVLMNIPDEFMVKPLRAEDLSLFDRWILTRTNEIIQEVDHNLTYYELSKAGNLLYHFIWNEFCDWYVEFSKPYLNAPDEKRKETTLNVLAVVLGKILKVLHPFTPFITEELWSIVKKLFKEDKTLALTAMPEYVETEVFAESKEEITAIQDVISRVRQIRAEMNIAPQKEVSCYVKIAEDKYGELFTYALPQILFLAKLKEFFLAAEFPADKMLVKDSAPCAHIGVDLLESVDRDKETARIEKEISKLEKTLNDVTAKLIDKNIIEKAPREVIESFQNRKDETQLRLNRLRAHLHDLQK</sequence>
<dbReference type="InterPro" id="IPR010978">
    <property type="entry name" value="tRNA-bd_arm"/>
</dbReference>
<proteinExistence type="inferred from homology"/>
<comment type="caution">
    <text evidence="11">Lacks conserved residue(s) required for the propagation of feature annotation.</text>
</comment>
<dbReference type="Gene3D" id="3.40.50.620">
    <property type="entry name" value="HUPs"/>
    <property type="match status" value="2"/>
</dbReference>
<dbReference type="CDD" id="cd07962">
    <property type="entry name" value="Anticodon_Ia_Val"/>
    <property type="match status" value="1"/>
</dbReference>
<dbReference type="SUPFAM" id="SSF52374">
    <property type="entry name" value="Nucleotidylyl transferase"/>
    <property type="match status" value="1"/>
</dbReference>
<dbReference type="GO" id="GO:0006438">
    <property type="term" value="P:valyl-tRNA aminoacylation"/>
    <property type="evidence" value="ECO:0007669"/>
    <property type="project" value="UniProtKB-UniRule"/>
</dbReference>
<dbReference type="Pfam" id="PF00133">
    <property type="entry name" value="tRNA-synt_1"/>
    <property type="match status" value="1"/>
</dbReference>
<keyword evidence="4 11" id="KW-0436">Ligase</keyword>
<evidence type="ECO:0000256" key="1">
    <source>
        <dbReference type="ARBA" id="ARBA00004496"/>
    </source>
</evidence>
<evidence type="ECO:0000259" key="12">
    <source>
        <dbReference type="Pfam" id="PF00133"/>
    </source>
</evidence>
<accession>A0A1F5VU63</accession>
<dbReference type="InterPro" id="IPR002300">
    <property type="entry name" value="aa-tRNA-synth_Ia"/>
</dbReference>
<dbReference type="SUPFAM" id="SSF46589">
    <property type="entry name" value="tRNA-binding arm"/>
    <property type="match status" value="1"/>
</dbReference>
<evidence type="ECO:0000256" key="11">
    <source>
        <dbReference type="HAMAP-Rule" id="MF_02004"/>
    </source>
</evidence>
<evidence type="ECO:0000256" key="3">
    <source>
        <dbReference type="ARBA" id="ARBA00022490"/>
    </source>
</evidence>
<dbReference type="NCBIfam" id="TIGR00422">
    <property type="entry name" value="valS"/>
    <property type="match status" value="1"/>
</dbReference>
<dbReference type="HAMAP" id="MF_02004">
    <property type="entry name" value="Val_tRNA_synth_type1"/>
    <property type="match status" value="1"/>
</dbReference>
<evidence type="ECO:0000256" key="4">
    <source>
        <dbReference type="ARBA" id="ARBA00022598"/>
    </source>
</evidence>
<dbReference type="InterPro" id="IPR014729">
    <property type="entry name" value="Rossmann-like_a/b/a_fold"/>
</dbReference>
<evidence type="ECO:0000256" key="7">
    <source>
        <dbReference type="ARBA" id="ARBA00022917"/>
    </source>
</evidence>
<dbReference type="AlphaFoldDB" id="A0A1F5VU63"/>
<feature type="domain" description="Aminoacyl-tRNA synthetase class Ia" evidence="12">
    <location>
        <begin position="15"/>
        <end position="562"/>
    </location>
</feature>
<evidence type="ECO:0000256" key="6">
    <source>
        <dbReference type="ARBA" id="ARBA00022840"/>
    </source>
</evidence>
<protein>
    <recommendedName>
        <fullName evidence="11">Valine--tRNA ligase</fullName>
        <ecNumber evidence="11">6.1.1.9</ecNumber>
    </recommendedName>
    <alternativeName>
        <fullName evidence="11">Valyl-tRNA synthetase</fullName>
        <shortName evidence="11">ValRS</shortName>
    </alternativeName>
</protein>
<dbReference type="InterPro" id="IPR013155">
    <property type="entry name" value="M/V/L/I-tRNA-synth_anticd-bd"/>
</dbReference>
<feature type="coiled-coil region" evidence="11">
    <location>
        <begin position="820"/>
        <end position="875"/>
    </location>
</feature>
<evidence type="ECO:0000313" key="15">
    <source>
        <dbReference type="EMBL" id="OGF67054.1"/>
    </source>
</evidence>
<dbReference type="NCBIfam" id="NF004349">
    <property type="entry name" value="PRK05729.1"/>
    <property type="match status" value="1"/>
</dbReference>
<dbReference type="SUPFAM" id="SSF50677">
    <property type="entry name" value="ValRS/IleRS/LeuRS editing domain"/>
    <property type="match status" value="1"/>
</dbReference>
<evidence type="ECO:0000256" key="8">
    <source>
        <dbReference type="ARBA" id="ARBA00023054"/>
    </source>
</evidence>
<keyword evidence="8 11" id="KW-0175">Coiled coil</keyword>
<dbReference type="FunFam" id="3.40.50.620:FF:000032">
    <property type="entry name" value="Valine--tRNA ligase"/>
    <property type="match status" value="1"/>
</dbReference>
<evidence type="ECO:0000313" key="16">
    <source>
        <dbReference type="Proteomes" id="UP000178943"/>
    </source>
</evidence>
<dbReference type="InterPro" id="IPR033705">
    <property type="entry name" value="Anticodon_Ia_Val"/>
</dbReference>
<dbReference type="InterPro" id="IPR009008">
    <property type="entry name" value="Val/Leu/Ile-tRNA-synth_edit"/>
</dbReference>
<keyword evidence="3 11" id="KW-0963">Cytoplasm</keyword>
<evidence type="ECO:0000256" key="5">
    <source>
        <dbReference type="ARBA" id="ARBA00022741"/>
    </source>
</evidence>
<dbReference type="GO" id="GO:0004832">
    <property type="term" value="F:valine-tRNA ligase activity"/>
    <property type="evidence" value="ECO:0007669"/>
    <property type="project" value="UniProtKB-UniRule"/>
</dbReference>
<feature type="domain" description="Valyl-tRNA synthetase tRNA-binding arm" evidence="14">
    <location>
        <begin position="816"/>
        <end position="880"/>
    </location>
</feature>
<dbReference type="CDD" id="cd00817">
    <property type="entry name" value="ValRS_core"/>
    <property type="match status" value="1"/>
</dbReference>
<dbReference type="STRING" id="1817863.A2Y62_10965"/>
<dbReference type="EMBL" id="MFGW01000073">
    <property type="protein sequence ID" value="OGF67054.1"/>
    <property type="molecule type" value="Genomic_DNA"/>
</dbReference>
<comment type="caution">
    <text evidence="15">The sequence shown here is derived from an EMBL/GenBank/DDBJ whole genome shotgun (WGS) entry which is preliminary data.</text>
</comment>
<dbReference type="PANTHER" id="PTHR11946:SF93">
    <property type="entry name" value="VALINE--TRNA LIGASE, CHLOROPLASTIC_MITOCHONDRIAL 2"/>
    <property type="match status" value="1"/>
</dbReference>
<comment type="subunit">
    <text evidence="2 11">Monomer.</text>
</comment>
<comment type="subcellular location">
    <subcellularLocation>
        <location evidence="1 11">Cytoplasm</location>
    </subcellularLocation>
</comment>
<keyword evidence="9 11" id="KW-0030">Aminoacyl-tRNA synthetase</keyword>
<name>A0A1F5VU63_9BACT</name>
<dbReference type="InterPro" id="IPR002303">
    <property type="entry name" value="Valyl-tRNA_ligase"/>
</dbReference>
<comment type="domain">
    <text evidence="11">ValRS has two distinct active sites: one for aminoacylation and one for editing. The misactivated threonine is translocated from the active site to the editing site.</text>
</comment>
<dbReference type="PANTHER" id="PTHR11946">
    <property type="entry name" value="VALYL-TRNA SYNTHETASES"/>
    <property type="match status" value="1"/>
</dbReference>
<dbReference type="GO" id="GO:0005524">
    <property type="term" value="F:ATP binding"/>
    <property type="evidence" value="ECO:0007669"/>
    <property type="project" value="UniProtKB-UniRule"/>
</dbReference>
<evidence type="ECO:0000256" key="10">
    <source>
        <dbReference type="ARBA" id="ARBA00047552"/>
    </source>
</evidence>
<comment type="function">
    <text evidence="11">Catalyzes the attachment of valine to tRNA(Val). As ValRS can inadvertently accommodate and process structurally similar amino acids such as threonine, to avoid such errors, it has a 'posttransfer' editing activity that hydrolyzes mischarged Thr-tRNA(Val) in a tRNA-dependent manner.</text>
</comment>
<dbReference type="Pfam" id="PF10458">
    <property type="entry name" value="Val_tRNA-synt_C"/>
    <property type="match status" value="1"/>
</dbReference>
<evidence type="ECO:0000256" key="9">
    <source>
        <dbReference type="ARBA" id="ARBA00023146"/>
    </source>
</evidence>
<comment type="domain">
    <text evidence="11">The C-terminal coiled-coil domain is crucial for aminoacylation activity.</text>
</comment>
<dbReference type="SUPFAM" id="SSF47323">
    <property type="entry name" value="Anticodon-binding domain of a subclass of class I aminoacyl-tRNA synthetases"/>
    <property type="match status" value="1"/>
</dbReference>
<dbReference type="InterPro" id="IPR001412">
    <property type="entry name" value="aa-tRNA-synth_I_CS"/>
</dbReference>
<dbReference type="GO" id="GO:0005829">
    <property type="term" value="C:cytosol"/>
    <property type="evidence" value="ECO:0007669"/>
    <property type="project" value="TreeGrafter"/>
</dbReference>
<evidence type="ECO:0000259" key="13">
    <source>
        <dbReference type="Pfam" id="PF08264"/>
    </source>
</evidence>
<evidence type="ECO:0000259" key="14">
    <source>
        <dbReference type="Pfam" id="PF10458"/>
    </source>
</evidence>
<dbReference type="FunFam" id="3.40.50.620:FF:000098">
    <property type="entry name" value="Valine--tRNA ligase"/>
    <property type="match status" value="1"/>
</dbReference>
<dbReference type="EC" id="6.1.1.9" evidence="11"/>
<dbReference type="PRINTS" id="PR00986">
    <property type="entry name" value="TRNASYNTHVAL"/>
</dbReference>
<dbReference type="GO" id="GO:0002161">
    <property type="term" value="F:aminoacyl-tRNA deacylase activity"/>
    <property type="evidence" value="ECO:0007669"/>
    <property type="project" value="InterPro"/>
</dbReference>
<comment type="similarity">
    <text evidence="11">Belongs to the class-I aminoacyl-tRNA synthetase family. ValS type 1 subfamily.</text>
</comment>
<feature type="short sequence motif" description="'HIGH' region" evidence="11">
    <location>
        <begin position="44"/>
        <end position="54"/>
    </location>
</feature>
<evidence type="ECO:0000256" key="2">
    <source>
        <dbReference type="ARBA" id="ARBA00011245"/>
    </source>
</evidence>
<organism evidence="15 16">
    <name type="scientific">Candidatus Fischerbacteria bacterium RBG_13_37_8</name>
    <dbReference type="NCBI Taxonomy" id="1817863"/>
    <lineage>
        <taxon>Bacteria</taxon>
        <taxon>Candidatus Fischeribacteriota</taxon>
    </lineage>
</organism>
<dbReference type="PROSITE" id="PS00178">
    <property type="entry name" value="AA_TRNA_LIGASE_I"/>
    <property type="match status" value="1"/>
</dbReference>
<gene>
    <name evidence="11" type="primary">valS</name>
    <name evidence="15" type="ORF">A2Y62_10965</name>
</gene>
<dbReference type="Pfam" id="PF08264">
    <property type="entry name" value="Anticodon_1"/>
    <property type="match status" value="1"/>
</dbReference>
<dbReference type="InterPro" id="IPR019499">
    <property type="entry name" value="Val-tRNA_synth_tRNA-bd"/>
</dbReference>
<reference evidence="15 16" key="1">
    <citation type="journal article" date="2016" name="Nat. Commun.">
        <title>Thousands of microbial genomes shed light on interconnected biogeochemical processes in an aquifer system.</title>
        <authorList>
            <person name="Anantharaman K."/>
            <person name="Brown C.T."/>
            <person name="Hug L.A."/>
            <person name="Sharon I."/>
            <person name="Castelle C.J."/>
            <person name="Probst A.J."/>
            <person name="Thomas B.C."/>
            <person name="Singh A."/>
            <person name="Wilkins M.J."/>
            <person name="Karaoz U."/>
            <person name="Brodie E.L."/>
            <person name="Williams K.H."/>
            <person name="Hubbard S.S."/>
            <person name="Banfield J.F."/>
        </authorList>
    </citation>
    <scope>NUCLEOTIDE SEQUENCE [LARGE SCALE GENOMIC DNA]</scope>
</reference>
<dbReference type="Gene3D" id="1.10.287.380">
    <property type="entry name" value="Valyl-tRNA synthetase, C-terminal domain"/>
    <property type="match status" value="1"/>
</dbReference>
<comment type="catalytic activity">
    <reaction evidence="10 11">
        <text>tRNA(Val) + L-valine + ATP = L-valyl-tRNA(Val) + AMP + diphosphate</text>
        <dbReference type="Rhea" id="RHEA:10704"/>
        <dbReference type="Rhea" id="RHEA-COMP:9672"/>
        <dbReference type="Rhea" id="RHEA-COMP:9708"/>
        <dbReference type="ChEBI" id="CHEBI:30616"/>
        <dbReference type="ChEBI" id="CHEBI:33019"/>
        <dbReference type="ChEBI" id="CHEBI:57762"/>
        <dbReference type="ChEBI" id="CHEBI:78442"/>
        <dbReference type="ChEBI" id="CHEBI:78537"/>
        <dbReference type="ChEBI" id="CHEBI:456215"/>
        <dbReference type="EC" id="6.1.1.9"/>
    </reaction>
</comment>
<dbReference type="Gene3D" id="3.90.740.10">
    <property type="entry name" value="Valyl/Leucyl/Isoleucyl-tRNA synthetase, editing domain"/>
    <property type="match status" value="1"/>
</dbReference>